<feature type="domain" description="MOSC" evidence="1">
    <location>
        <begin position="88"/>
        <end position="248"/>
    </location>
</feature>
<keyword evidence="3" id="KW-1185">Reference proteome</keyword>
<dbReference type="PROSITE" id="PS51340">
    <property type="entry name" value="MOSC"/>
    <property type="match status" value="1"/>
</dbReference>
<dbReference type="GO" id="GO:0030151">
    <property type="term" value="F:molybdenum ion binding"/>
    <property type="evidence" value="ECO:0007669"/>
    <property type="project" value="InterPro"/>
</dbReference>
<dbReference type="InterPro" id="IPR005302">
    <property type="entry name" value="MoCF_Sase_C"/>
</dbReference>
<dbReference type="Pfam" id="PF03473">
    <property type="entry name" value="MOSC"/>
    <property type="match status" value="1"/>
</dbReference>
<dbReference type="InterPro" id="IPR011037">
    <property type="entry name" value="Pyrv_Knase-like_insert_dom_sf"/>
</dbReference>
<dbReference type="GO" id="GO:0030170">
    <property type="term" value="F:pyridoxal phosphate binding"/>
    <property type="evidence" value="ECO:0007669"/>
    <property type="project" value="InterPro"/>
</dbReference>
<evidence type="ECO:0000313" key="3">
    <source>
        <dbReference type="Proteomes" id="UP000294543"/>
    </source>
</evidence>
<evidence type="ECO:0000259" key="1">
    <source>
        <dbReference type="PROSITE" id="PS51340"/>
    </source>
</evidence>
<gene>
    <name evidence="2" type="ORF">E1294_19215</name>
</gene>
<dbReference type="EMBL" id="SMKP01000050">
    <property type="protein sequence ID" value="TDD20052.1"/>
    <property type="molecule type" value="Genomic_DNA"/>
</dbReference>
<protein>
    <submittedName>
        <fullName evidence="2">MOSC domain-containing protein</fullName>
    </submittedName>
</protein>
<dbReference type="GO" id="GO:0003824">
    <property type="term" value="F:catalytic activity"/>
    <property type="evidence" value="ECO:0007669"/>
    <property type="project" value="InterPro"/>
</dbReference>
<evidence type="ECO:0000313" key="2">
    <source>
        <dbReference type="EMBL" id="TDD20052.1"/>
    </source>
</evidence>
<accession>A0A4R4WLV6</accession>
<dbReference type="Gene3D" id="2.40.33.20">
    <property type="entry name" value="PK beta-barrel domain-like"/>
    <property type="match status" value="1"/>
</dbReference>
<dbReference type="AlphaFoldDB" id="A0A4R4WLV6"/>
<reference evidence="2 3" key="1">
    <citation type="submission" date="2019-03" db="EMBL/GenBank/DDBJ databases">
        <title>Draft genome sequences of novel Actinobacteria.</title>
        <authorList>
            <person name="Sahin N."/>
            <person name="Ay H."/>
            <person name="Saygin H."/>
        </authorList>
    </citation>
    <scope>NUCLEOTIDE SEQUENCE [LARGE SCALE GENOMIC DNA]</scope>
    <source>
        <strain evidence="2 3">KC712</strain>
    </source>
</reference>
<dbReference type="SUPFAM" id="SSF50800">
    <property type="entry name" value="PK beta-barrel domain-like"/>
    <property type="match status" value="1"/>
</dbReference>
<dbReference type="Proteomes" id="UP000294543">
    <property type="component" value="Unassembled WGS sequence"/>
</dbReference>
<name>A0A4R4WLV6_9ACTN</name>
<sequence>MRRYPVKSMLGEEVVRSEVAERGLAGDRARAVLDVTTGKIASVKNPRLWRGLLTIEGARVPGDEELSRRLGREVRVIDVPPADAEFERSVPEQVLAEGIEAEVSHTVGTLGGASPGGTFFDFAPIHLISTSAVARIGALSPRGHVEAVRYRPNLVIATDAEGFPENAWTGRELHVGDEVVLKVIVTTPRCAVPTLAHGPLERDTEALRTVARHNRVPVFDMGPQPCAGVYAQVLRPGQVRKGDRVRLGRVTSST</sequence>
<proteinExistence type="predicted"/>
<comment type="caution">
    <text evidence="2">The sequence shown here is derived from an EMBL/GenBank/DDBJ whole genome shotgun (WGS) entry which is preliminary data.</text>
</comment>
<dbReference type="OrthoDB" id="9793178at2"/>
<organism evidence="2 3">
    <name type="scientific">Nonomuraea diastatica</name>
    <dbReference type="NCBI Taxonomy" id="1848329"/>
    <lineage>
        <taxon>Bacteria</taxon>
        <taxon>Bacillati</taxon>
        <taxon>Actinomycetota</taxon>
        <taxon>Actinomycetes</taxon>
        <taxon>Streptosporangiales</taxon>
        <taxon>Streptosporangiaceae</taxon>
        <taxon>Nonomuraea</taxon>
    </lineage>
</organism>